<evidence type="ECO:0000256" key="2">
    <source>
        <dbReference type="SAM" id="SignalP"/>
    </source>
</evidence>
<feature type="chain" id="PRO_5046262284" description="DUF4232 domain-containing protein" evidence="2">
    <location>
        <begin position="18"/>
        <end position="246"/>
    </location>
</feature>
<feature type="region of interest" description="Disordered" evidence="1">
    <location>
        <begin position="32"/>
        <end position="102"/>
    </location>
</feature>
<dbReference type="InterPro" id="IPR025326">
    <property type="entry name" value="DUF4232"/>
</dbReference>
<feature type="compositionally biased region" description="Low complexity" evidence="1">
    <location>
        <begin position="81"/>
        <end position="90"/>
    </location>
</feature>
<evidence type="ECO:0000313" key="4">
    <source>
        <dbReference type="EMBL" id="GHA66091.1"/>
    </source>
</evidence>
<feature type="compositionally biased region" description="Gly residues" evidence="1">
    <location>
        <begin position="92"/>
        <end position="102"/>
    </location>
</feature>
<keyword evidence="5" id="KW-1185">Reference proteome</keyword>
<evidence type="ECO:0000313" key="5">
    <source>
        <dbReference type="Proteomes" id="UP000653644"/>
    </source>
</evidence>
<dbReference type="PROSITE" id="PS51257">
    <property type="entry name" value="PROKAR_LIPOPROTEIN"/>
    <property type="match status" value="1"/>
</dbReference>
<dbReference type="Proteomes" id="UP000653644">
    <property type="component" value="Unassembled WGS sequence"/>
</dbReference>
<accession>A0ABQ3DCR7</accession>
<keyword evidence="2" id="KW-0732">Signal</keyword>
<gene>
    <name evidence="4" type="ORF">GCM10010345_82440</name>
</gene>
<feature type="signal peptide" evidence="2">
    <location>
        <begin position="1"/>
        <end position="17"/>
    </location>
</feature>
<proteinExistence type="predicted"/>
<feature type="domain" description="DUF4232" evidence="3">
    <location>
        <begin position="109"/>
        <end position="237"/>
    </location>
</feature>
<evidence type="ECO:0000256" key="1">
    <source>
        <dbReference type="SAM" id="MobiDB-lite"/>
    </source>
</evidence>
<name>A0ABQ3DCR7_9ACTN</name>
<evidence type="ECO:0000259" key="3">
    <source>
        <dbReference type="Pfam" id="PF14016"/>
    </source>
</evidence>
<sequence>MRMRHIRLLAATGTAVAALALTACGGNGTGTEDEGAALSTTPTTSAEKAASEKAASKTPQAGTGGRTANGTPVARTHTPDARPSASPAPRGAQGGTGTSGGSGTSVVLCNGANTTVTAQPLARPINHMLITVKNTGGRTCELPYYPVLRFDQMQWVPQADRDTQPQAVVSLAPGESGYAGVLLSAADGSGTGGATARKLTVGFQGLSPNSSGGPSATPSLPAKGVYYDSSLKVTYWQQEMDDALNW</sequence>
<protein>
    <recommendedName>
        <fullName evidence="3">DUF4232 domain-containing protein</fullName>
    </recommendedName>
</protein>
<reference evidence="5" key="1">
    <citation type="journal article" date="2019" name="Int. J. Syst. Evol. Microbiol.">
        <title>The Global Catalogue of Microorganisms (GCM) 10K type strain sequencing project: providing services to taxonomists for standard genome sequencing and annotation.</title>
        <authorList>
            <consortium name="The Broad Institute Genomics Platform"/>
            <consortium name="The Broad Institute Genome Sequencing Center for Infectious Disease"/>
            <person name="Wu L."/>
            <person name="Ma J."/>
        </authorList>
    </citation>
    <scope>NUCLEOTIDE SEQUENCE [LARGE SCALE GENOMIC DNA]</scope>
    <source>
        <strain evidence="5">JCM 4733</strain>
    </source>
</reference>
<comment type="caution">
    <text evidence="4">The sequence shown here is derived from an EMBL/GenBank/DDBJ whole genome shotgun (WGS) entry which is preliminary data.</text>
</comment>
<dbReference type="EMBL" id="BMVN01000057">
    <property type="protein sequence ID" value="GHA66091.1"/>
    <property type="molecule type" value="Genomic_DNA"/>
</dbReference>
<organism evidence="4 5">
    <name type="scientific">Streptomyces canarius</name>
    <dbReference type="NCBI Taxonomy" id="285453"/>
    <lineage>
        <taxon>Bacteria</taxon>
        <taxon>Bacillati</taxon>
        <taxon>Actinomycetota</taxon>
        <taxon>Actinomycetes</taxon>
        <taxon>Kitasatosporales</taxon>
        <taxon>Streptomycetaceae</taxon>
        <taxon>Streptomyces</taxon>
    </lineage>
</organism>
<dbReference type="Pfam" id="PF14016">
    <property type="entry name" value="DUF4232"/>
    <property type="match status" value="1"/>
</dbReference>